<evidence type="ECO:0000256" key="1">
    <source>
        <dbReference type="ARBA" id="ARBA00004141"/>
    </source>
</evidence>
<evidence type="ECO:0000256" key="6">
    <source>
        <dbReference type="ARBA" id="ARBA00022989"/>
    </source>
</evidence>
<keyword evidence="3" id="KW-0813">Transport</keyword>
<comment type="subcellular location">
    <subcellularLocation>
        <location evidence="1">Membrane</location>
        <topology evidence="1">Multi-pass membrane protein</topology>
    </subcellularLocation>
</comment>
<evidence type="ECO:0000256" key="2">
    <source>
        <dbReference type="ARBA" id="ARBA00007998"/>
    </source>
</evidence>
<evidence type="ECO:0000256" key="7">
    <source>
        <dbReference type="ARBA" id="ARBA00023136"/>
    </source>
</evidence>
<feature type="transmembrane region" description="Helical" evidence="8">
    <location>
        <begin position="12"/>
        <end position="34"/>
    </location>
</feature>
<feature type="transmembrane region" description="Helical" evidence="8">
    <location>
        <begin position="40"/>
        <end position="61"/>
    </location>
</feature>
<evidence type="ECO:0000256" key="8">
    <source>
        <dbReference type="SAM" id="Phobius"/>
    </source>
</evidence>
<dbReference type="Pfam" id="PF03845">
    <property type="entry name" value="Spore_permease"/>
    <property type="match status" value="1"/>
</dbReference>
<evidence type="ECO:0000313" key="9">
    <source>
        <dbReference type="EMBL" id="MFC4768651.1"/>
    </source>
</evidence>
<keyword evidence="7 8" id="KW-0472">Membrane</keyword>
<evidence type="ECO:0000256" key="4">
    <source>
        <dbReference type="ARBA" id="ARBA00022544"/>
    </source>
</evidence>
<feature type="transmembrane region" description="Helical" evidence="8">
    <location>
        <begin position="121"/>
        <end position="141"/>
    </location>
</feature>
<comment type="similarity">
    <text evidence="2">Belongs to the amino acid-polyamine-organocation (APC) superfamily. Spore germination protein (SGP) (TC 2.A.3.9) family.</text>
</comment>
<keyword evidence="5 8" id="KW-0812">Transmembrane</keyword>
<name>A0ABV9Q382_9BACL</name>
<evidence type="ECO:0000256" key="5">
    <source>
        <dbReference type="ARBA" id="ARBA00022692"/>
    </source>
</evidence>
<keyword evidence="4" id="KW-0309">Germination</keyword>
<reference evidence="10" key="1">
    <citation type="journal article" date="2019" name="Int. J. Syst. Evol. Microbiol.">
        <title>The Global Catalogue of Microorganisms (GCM) 10K type strain sequencing project: providing services to taxonomists for standard genome sequencing and annotation.</title>
        <authorList>
            <consortium name="The Broad Institute Genomics Platform"/>
            <consortium name="The Broad Institute Genome Sequencing Center for Infectious Disease"/>
            <person name="Wu L."/>
            <person name="Ma J."/>
        </authorList>
    </citation>
    <scope>NUCLEOTIDE SEQUENCE [LARGE SCALE GENOMIC DNA]</scope>
    <source>
        <strain evidence="10">WYCCWR 12678</strain>
    </source>
</reference>
<evidence type="ECO:0000256" key="3">
    <source>
        <dbReference type="ARBA" id="ARBA00022448"/>
    </source>
</evidence>
<dbReference type="InterPro" id="IPR004761">
    <property type="entry name" value="Spore_GerAB"/>
</dbReference>
<sequence length="142" mass="15214">MFVQEKITGSQLGLLLIPLVIATEILSVPATMTGVAKQDAWLAVIPSSVTAFWSVMVMTALANRYPGMTIVEYSTTILGKWMGKLLAIYLAYNFFTFSAGIPRFVIDFLNVVALPKTPPAVLSGVMLVICGIAVFAGIEVIG</sequence>
<dbReference type="EMBL" id="JBHSHC010000112">
    <property type="protein sequence ID" value="MFC4768651.1"/>
    <property type="molecule type" value="Genomic_DNA"/>
</dbReference>
<dbReference type="RefSeq" id="WP_380026601.1">
    <property type="nucleotide sequence ID" value="NZ_JBHSHC010000112.1"/>
</dbReference>
<dbReference type="Proteomes" id="UP001596002">
    <property type="component" value="Unassembled WGS sequence"/>
</dbReference>
<gene>
    <name evidence="9" type="ORF">ACFO8Q_15000</name>
</gene>
<proteinExistence type="inferred from homology"/>
<organism evidence="9 10">
    <name type="scientific">Effusibacillus consociatus</name>
    <dbReference type="NCBI Taxonomy" id="1117041"/>
    <lineage>
        <taxon>Bacteria</taxon>
        <taxon>Bacillati</taxon>
        <taxon>Bacillota</taxon>
        <taxon>Bacilli</taxon>
        <taxon>Bacillales</taxon>
        <taxon>Alicyclobacillaceae</taxon>
        <taxon>Effusibacillus</taxon>
    </lineage>
</organism>
<comment type="caution">
    <text evidence="9">The sequence shown here is derived from an EMBL/GenBank/DDBJ whole genome shotgun (WGS) entry which is preliminary data.</text>
</comment>
<feature type="transmembrane region" description="Helical" evidence="8">
    <location>
        <begin position="81"/>
        <end position="101"/>
    </location>
</feature>
<dbReference type="PANTHER" id="PTHR34975:SF2">
    <property type="entry name" value="SPORE GERMINATION PROTEIN A2"/>
    <property type="match status" value="1"/>
</dbReference>
<protein>
    <submittedName>
        <fullName evidence="9">GerAB/ArcD/ProY family transporter</fullName>
    </submittedName>
</protein>
<keyword evidence="10" id="KW-1185">Reference proteome</keyword>
<keyword evidence="6 8" id="KW-1133">Transmembrane helix</keyword>
<evidence type="ECO:0000313" key="10">
    <source>
        <dbReference type="Proteomes" id="UP001596002"/>
    </source>
</evidence>
<dbReference type="PANTHER" id="PTHR34975">
    <property type="entry name" value="SPORE GERMINATION PROTEIN A2"/>
    <property type="match status" value="1"/>
</dbReference>
<accession>A0ABV9Q382</accession>